<proteinExistence type="predicted"/>
<dbReference type="AlphaFoldDB" id="A0A4P7CYT2"/>
<dbReference type="OrthoDB" id="9099522at2"/>
<accession>A0A4P7CYT2</accession>
<gene>
    <name evidence="1" type="ORF">E1956_18690</name>
</gene>
<dbReference type="RefSeq" id="WP_134751798.1">
    <property type="nucleotide sequence ID" value="NZ_CP038149.1"/>
</dbReference>
<keyword evidence="2" id="KW-1185">Reference proteome</keyword>
<dbReference type="Proteomes" id="UP000295727">
    <property type="component" value="Chromosome 2"/>
</dbReference>
<sequence length="111" mass="12853">MKLVLTVEVPSVVAVEVGRYRRLTYVPGDCELNSRVRAVRRLVNRDGTFEAERVEVEVFVPEDRRRAVETHRSNWVTPEYLRCKALVSKNRKSLAAFMDSGDREWNLEDAS</sequence>
<dbReference type="KEGG" id="ppai:E1956_18690"/>
<reference evidence="1 2" key="1">
    <citation type="submission" date="2019-03" db="EMBL/GenBank/DDBJ databases">
        <title>Paraburkholderia sp. 7MH5, isolated from subtropical forest soil.</title>
        <authorList>
            <person name="Gao Z.-H."/>
            <person name="Qiu L.-H."/>
        </authorList>
    </citation>
    <scope>NUCLEOTIDE SEQUENCE [LARGE SCALE GENOMIC DNA]</scope>
    <source>
        <strain evidence="1 2">7MH5</strain>
    </source>
</reference>
<name>A0A4P7CYT2_9BURK</name>
<protein>
    <submittedName>
        <fullName evidence="1">Uncharacterized protein</fullName>
    </submittedName>
</protein>
<evidence type="ECO:0000313" key="2">
    <source>
        <dbReference type="Proteomes" id="UP000295727"/>
    </source>
</evidence>
<evidence type="ECO:0000313" key="1">
    <source>
        <dbReference type="EMBL" id="QBQ99233.1"/>
    </source>
</evidence>
<dbReference type="EMBL" id="CP038149">
    <property type="protein sequence ID" value="QBQ99233.1"/>
    <property type="molecule type" value="Genomic_DNA"/>
</dbReference>
<organism evidence="1 2">
    <name type="scientific">Paraburkholderia pallida</name>
    <dbReference type="NCBI Taxonomy" id="2547399"/>
    <lineage>
        <taxon>Bacteria</taxon>
        <taxon>Pseudomonadati</taxon>
        <taxon>Pseudomonadota</taxon>
        <taxon>Betaproteobacteria</taxon>
        <taxon>Burkholderiales</taxon>
        <taxon>Burkholderiaceae</taxon>
        <taxon>Paraburkholderia</taxon>
    </lineage>
</organism>